<dbReference type="VEuPathDB" id="FungiDB:P170DRAFT_435438"/>
<dbReference type="AlphaFoldDB" id="A0A2I2GBH3"/>
<dbReference type="InterPro" id="IPR040009">
    <property type="entry name" value="Mtf2/C5D6.12-like"/>
</dbReference>
<reference evidence="3 4" key="1">
    <citation type="submission" date="2016-12" db="EMBL/GenBank/DDBJ databases">
        <title>The genomes of Aspergillus section Nigri reveals drivers in fungal speciation.</title>
        <authorList>
            <consortium name="DOE Joint Genome Institute"/>
            <person name="Vesth T.C."/>
            <person name="Nybo J."/>
            <person name="Theobald S."/>
            <person name="Brandl J."/>
            <person name="Frisvad J.C."/>
            <person name="Nielsen K.F."/>
            <person name="Lyhne E.K."/>
            <person name="Kogle M.E."/>
            <person name="Kuo A."/>
            <person name="Riley R."/>
            <person name="Clum A."/>
            <person name="Nolan M."/>
            <person name="Lipzen A."/>
            <person name="Salamov A."/>
            <person name="Henrissat B."/>
            <person name="Wiebenga A."/>
            <person name="De Vries R.P."/>
            <person name="Grigoriev I.V."/>
            <person name="Mortensen U.H."/>
            <person name="Andersen M.R."/>
            <person name="Baker S.E."/>
        </authorList>
    </citation>
    <scope>NUCLEOTIDE SEQUENCE [LARGE SCALE GENOMIC DNA]</scope>
    <source>
        <strain evidence="3 4">IBT 23096</strain>
    </source>
</reference>
<dbReference type="STRING" id="1392250.A0A2I2GBH3"/>
<feature type="domain" description="Mtf2-like C-terminal" evidence="2">
    <location>
        <begin position="148"/>
        <end position="336"/>
    </location>
</feature>
<proteinExistence type="predicted"/>
<accession>A0A2I2GBH3</accession>
<dbReference type="PANTHER" id="PTHR39468">
    <property type="entry name" value="CHROMOSOME 7, WHOLE GENOME SHOTGUN SEQUENCE"/>
    <property type="match status" value="1"/>
</dbReference>
<comment type="caution">
    <text evidence="3">The sequence shown here is derived from an EMBL/GenBank/DDBJ whole genome shotgun (WGS) entry which is preliminary data.</text>
</comment>
<keyword evidence="4" id="KW-1185">Reference proteome</keyword>
<dbReference type="Proteomes" id="UP000234275">
    <property type="component" value="Unassembled WGS sequence"/>
</dbReference>
<protein>
    <recommendedName>
        <fullName evidence="2">Mtf2-like C-terminal domain-containing protein</fullName>
    </recommendedName>
</protein>
<feature type="compositionally biased region" description="Basic and acidic residues" evidence="1">
    <location>
        <begin position="1"/>
        <end position="38"/>
    </location>
</feature>
<feature type="compositionally biased region" description="Basic and acidic residues" evidence="1">
    <location>
        <begin position="363"/>
        <end position="376"/>
    </location>
</feature>
<feature type="region of interest" description="Disordered" evidence="1">
    <location>
        <begin position="363"/>
        <end position="382"/>
    </location>
</feature>
<dbReference type="RefSeq" id="XP_024705544.1">
    <property type="nucleotide sequence ID" value="XM_024848933.1"/>
</dbReference>
<gene>
    <name evidence="3" type="ORF">P170DRAFT_435438</name>
</gene>
<organism evidence="3 4">
    <name type="scientific">Aspergillus steynii IBT 23096</name>
    <dbReference type="NCBI Taxonomy" id="1392250"/>
    <lineage>
        <taxon>Eukaryota</taxon>
        <taxon>Fungi</taxon>
        <taxon>Dikarya</taxon>
        <taxon>Ascomycota</taxon>
        <taxon>Pezizomycotina</taxon>
        <taxon>Eurotiomycetes</taxon>
        <taxon>Eurotiomycetidae</taxon>
        <taxon>Eurotiales</taxon>
        <taxon>Aspergillaceae</taxon>
        <taxon>Aspergillus</taxon>
        <taxon>Aspergillus subgen. Circumdati</taxon>
    </lineage>
</organism>
<name>A0A2I2GBH3_9EURO</name>
<feature type="region of interest" description="Disordered" evidence="1">
    <location>
        <begin position="1"/>
        <end position="50"/>
    </location>
</feature>
<dbReference type="GeneID" id="36556632"/>
<evidence type="ECO:0000313" key="4">
    <source>
        <dbReference type="Proteomes" id="UP000234275"/>
    </source>
</evidence>
<dbReference type="Pfam" id="PF19189">
    <property type="entry name" value="Mtf2"/>
    <property type="match status" value="1"/>
</dbReference>
<dbReference type="EMBL" id="MSFO01000003">
    <property type="protein sequence ID" value="PLB50242.1"/>
    <property type="molecule type" value="Genomic_DNA"/>
</dbReference>
<dbReference type="OrthoDB" id="2444174at2759"/>
<sequence>MTRGEKQVFSDLLKQIEGDKEKDSKPEEGGEDHGESRVEAWQPSSELSHRDRSEMAHISWIFDSVLQDVRKQGKKKPKGWDADAKRAFDAQSAEDAAMENEFYDRVFSSEEISQMLASESLPMDQAIAIVVRREAAKTEAALEASVEKDDQALWEVCKDRIFSMLHHLENAQSAAASTTSTTTASDSDSTPDPTAALAELLDLPPEVPAAAVVSSLYPKMLHAAFRLLSIHFPQSALISQFRATIKSQGRAFAVLGASADLYCEMIHFTWNGCLDLPGVIMILREMEVTGVEPNKRLVGQLRYIVRHRAYDLKRHQHWKRSDEKKRREPWWDLTPNRTAIRDLIGEDGWVAKLENRLREKLAREKQAREKRERDEDWQGDSD</sequence>
<dbReference type="InterPro" id="IPR043837">
    <property type="entry name" value="Mtf2-like_C"/>
</dbReference>
<evidence type="ECO:0000313" key="3">
    <source>
        <dbReference type="EMBL" id="PLB50242.1"/>
    </source>
</evidence>
<dbReference type="GO" id="GO:0005739">
    <property type="term" value="C:mitochondrion"/>
    <property type="evidence" value="ECO:0007669"/>
    <property type="project" value="InterPro"/>
</dbReference>
<dbReference type="PANTHER" id="PTHR39468:SF1">
    <property type="entry name" value="MTF2-LIKE C-TERMINAL DOMAIN-CONTAINING PROTEIN"/>
    <property type="match status" value="1"/>
</dbReference>
<evidence type="ECO:0000259" key="2">
    <source>
        <dbReference type="Pfam" id="PF19189"/>
    </source>
</evidence>
<evidence type="ECO:0000256" key="1">
    <source>
        <dbReference type="SAM" id="MobiDB-lite"/>
    </source>
</evidence>